<proteinExistence type="inferred from homology"/>
<dbReference type="RefSeq" id="WP_073149624.1">
    <property type="nucleotide sequence ID" value="NZ_FQYY01000004.1"/>
</dbReference>
<keyword evidence="8" id="KW-0067">ATP-binding</keyword>
<accession>A0A1M6DPP1</accession>
<comment type="similarity">
    <text evidence="2">Belongs to the TsaE family.</text>
</comment>
<dbReference type="GO" id="GO:0046872">
    <property type="term" value="F:metal ion binding"/>
    <property type="evidence" value="ECO:0007669"/>
    <property type="project" value="UniProtKB-KW"/>
</dbReference>
<dbReference type="EMBL" id="FQYY01000004">
    <property type="protein sequence ID" value="SHI75099.1"/>
    <property type="molecule type" value="Genomic_DNA"/>
</dbReference>
<evidence type="ECO:0000256" key="10">
    <source>
        <dbReference type="ARBA" id="ARBA00032441"/>
    </source>
</evidence>
<dbReference type="SUPFAM" id="SSF52540">
    <property type="entry name" value="P-loop containing nucleoside triphosphate hydrolases"/>
    <property type="match status" value="1"/>
</dbReference>
<evidence type="ECO:0000256" key="9">
    <source>
        <dbReference type="ARBA" id="ARBA00022842"/>
    </source>
</evidence>
<keyword evidence="9" id="KW-0460">Magnesium</keyword>
<sequence>MEITYSLNEIPSIAAQIIKVSSSHKTLLFYGEMGAGKTTLIKQITKQLGSTDRVTSPTFSLVNEYLADKAKVYHFDFHRIEDEEEAYDIGFEDYLNSKQWVLIEWPSKIENLLPAESITISIEKISNETRKITIS</sequence>
<dbReference type="STRING" id="579105.SAMN04488096_104101"/>
<dbReference type="Proteomes" id="UP000184225">
    <property type="component" value="Unassembled WGS sequence"/>
</dbReference>
<protein>
    <recommendedName>
        <fullName evidence="3">tRNA threonylcarbamoyladenosine biosynthesis protein TsaE</fullName>
    </recommendedName>
    <alternativeName>
        <fullName evidence="10">t(6)A37 threonylcarbamoyladenosine biosynthesis protein TsaE</fullName>
    </alternativeName>
</protein>
<evidence type="ECO:0000256" key="1">
    <source>
        <dbReference type="ARBA" id="ARBA00004496"/>
    </source>
</evidence>
<evidence type="ECO:0000256" key="6">
    <source>
        <dbReference type="ARBA" id="ARBA00022723"/>
    </source>
</evidence>
<dbReference type="GO" id="GO:0002949">
    <property type="term" value="P:tRNA threonylcarbamoyladenosine modification"/>
    <property type="evidence" value="ECO:0007669"/>
    <property type="project" value="InterPro"/>
</dbReference>
<name>A0A1M6DPP1_9FLAO</name>
<evidence type="ECO:0000256" key="5">
    <source>
        <dbReference type="ARBA" id="ARBA00022694"/>
    </source>
</evidence>
<keyword evidence="7" id="KW-0547">Nucleotide-binding</keyword>
<evidence type="ECO:0000313" key="11">
    <source>
        <dbReference type="EMBL" id="SHI75099.1"/>
    </source>
</evidence>
<dbReference type="PANTHER" id="PTHR33540:SF2">
    <property type="entry name" value="TRNA THREONYLCARBAMOYLADENOSINE BIOSYNTHESIS PROTEIN TSAE"/>
    <property type="match status" value="1"/>
</dbReference>
<dbReference type="AlphaFoldDB" id="A0A1M6DPP1"/>
<keyword evidence="12" id="KW-1185">Reference proteome</keyword>
<keyword evidence="5" id="KW-0819">tRNA processing</keyword>
<evidence type="ECO:0000256" key="4">
    <source>
        <dbReference type="ARBA" id="ARBA00022490"/>
    </source>
</evidence>
<reference evidence="11 12" key="1">
    <citation type="submission" date="2016-11" db="EMBL/GenBank/DDBJ databases">
        <authorList>
            <person name="Jaros S."/>
            <person name="Januszkiewicz K."/>
            <person name="Wedrychowicz H."/>
        </authorList>
    </citation>
    <scope>NUCLEOTIDE SEQUENCE [LARGE SCALE GENOMIC DNA]</scope>
    <source>
        <strain evidence="11 12">DSM 21425</strain>
    </source>
</reference>
<evidence type="ECO:0000256" key="2">
    <source>
        <dbReference type="ARBA" id="ARBA00007599"/>
    </source>
</evidence>
<dbReference type="Gene3D" id="3.40.50.300">
    <property type="entry name" value="P-loop containing nucleotide triphosphate hydrolases"/>
    <property type="match status" value="1"/>
</dbReference>
<keyword evidence="6" id="KW-0479">Metal-binding</keyword>
<dbReference type="InterPro" id="IPR027417">
    <property type="entry name" value="P-loop_NTPase"/>
</dbReference>
<dbReference type="NCBIfam" id="TIGR00150">
    <property type="entry name" value="T6A_YjeE"/>
    <property type="match status" value="1"/>
</dbReference>
<evidence type="ECO:0000256" key="7">
    <source>
        <dbReference type="ARBA" id="ARBA00022741"/>
    </source>
</evidence>
<dbReference type="GO" id="GO:0005737">
    <property type="term" value="C:cytoplasm"/>
    <property type="evidence" value="ECO:0007669"/>
    <property type="project" value="UniProtKB-SubCell"/>
</dbReference>
<dbReference type="InterPro" id="IPR003442">
    <property type="entry name" value="T6A_TsaE"/>
</dbReference>
<dbReference type="PANTHER" id="PTHR33540">
    <property type="entry name" value="TRNA THREONYLCARBAMOYLADENOSINE BIOSYNTHESIS PROTEIN TSAE"/>
    <property type="match status" value="1"/>
</dbReference>
<dbReference type="GO" id="GO:0005524">
    <property type="term" value="F:ATP binding"/>
    <property type="evidence" value="ECO:0007669"/>
    <property type="project" value="UniProtKB-KW"/>
</dbReference>
<evidence type="ECO:0000256" key="3">
    <source>
        <dbReference type="ARBA" id="ARBA00019010"/>
    </source>
</evidence>
<dbReference type="OrthoDB" id="9815896at2"/>
<comment type="subcellular location">
    <subcellularLocation>
        <location evidence="1">Cytoplasm</location>
    </subcellularLocation>
</comment>
<evidence type="ECO:0000256" key="8">
    <source>
        <dbReference type="ARBA" id="ARBA00022840"/>
    </source>
</evidence>
<keyword evidence="4" id="KW-0963">Cytoplasm</keyword>
<evidence type="ECO:0000313" key="12">
    <source>
        <dbReference type="Proteomes" id="UP000184225"/>
    </source>
</evidence>
<gene>
    <name evidence="11" type="ORF">SAMN04488096_104101</name>
</gene>
<organism evidence="11 12">
    <name type="scientific">Mesonia phycicola</name>
    <dbReference type="NCBI Taxonomy" id="579105"/>
    <lineage>
        <taxon>Bacteria</taxon>
        <taxon>Pseudomonadati</taxon>
        <taxon>Bacteroidota</taxon>
        <taxon>Flavobacteriia</taxon>
        <taxon>Flavobacteriales</taxon>
        <taxon>Flavobacteriaceae</taxon>
        <taxon>Mesonia</taxon>
    </lineage>
</organism>
<dbReference type="Pfam" id="PF02367">
    <property type="entry name" value="TsaE"/>
    <property type="match status" value="1"/>
</dbReference>